<evidence type="ECO:0000313" key="2">
    <source>
        <dbReference type="EMBL" id="PIW66397.1"/>
    </source>
</evidence>
<accession>A0A2J0LRC8</accession>
<reference evidence="2 3" key="1">
    <citation type="submission" date="2017-09" db="EMBL/GenBank/DDBJ databases">
        <title>Depth-based differentiation of microbial function through sediment-hosted aquifers and enrichment of novel symbionts in the deep terrestrial subsurface.</title>
        <authorList>
            <person name="Probst A.J."/>
            <person name="Ladd B."/>
            <person name="Jarett J.K."/>
            <person name="Geller-Mcgrath D.E."/>
            <person name="Sieber C.M."/>
            <person name="Emerson J.B."/>
            <person name="Anantharaman K."/>
            <person name="Thomas B.C."/>
            <person name="Malmstrom R."/>
            <person name="Stieglmeier M."/>
            <person name="Klingl A."/>
            <person name="Woyke T."/>
            <person name="Ryan C.M."/>
            <person name="Banfield J.F."/>
        </authorList>
    </citation>
    <scope>NUCLEOTIDE SEQUENCE [LARGE SCALE GENOMIC DNA]</scope>
    <source>
        <strain evidence="2">CG12_big_fil_rev_8_21_14_0_65_43_15</strain>
    </source>
</reference>
<protein>
    <recommendedName>
        <fullName evidence="4">Pilus assembly protein PilO</fullName>
    </recommendedName>
</protein>
<proteinExistence type="predicted"/>
<keyword evidence="1" id="KW-0812">Transmembrane</keyword>
<dbReference type="Gene3D" id="3.30.70.60">
    <property type="match status" value="1"/>
</dbReference>
<dbReference type="EMBL" id="PFGP01000083">
    <property type="protein sequence ID" value="PIW66397.1"/>
    <property type="molecule type" value="Genomic_DNA"/>
</dbReference>
<feature type="transmembrane region" description="Helical" evidence="1">
    <location>
        <begin position="12"/>
        <end position="31"/>
    </location>
</feature>
<gene>
    <name evidence="2" type="ORF">COW11_03570</name>
</gene>
<organism evidence="2 3">
    <name type="scientific">Candidatus Taenaricola geysiri</name>
    <dbReference type="NCBI Taxonomy" id="1974752"/>
    <lineage>
        <taxon>Bacteria</taxon>
        <taxon>Pseudomonadati</taxon>
        <taxon>Candidatus Omnitrophota</taxon>
        <taxon>Candidatus Taenaricola</taxon>
    </lineage>
</organism>
<name>A0A2J0LRC8_9BACT</name>
<keyword evidence="1" id="KW-0472">Membrane</keyword>
<dbReference type="AlphaFoldDB" id="A0A2J0LRC8"/>
<evidence type="ECO:0008006" key="4">
    <source>
        <dbReference type="Google" id="ProtNLM"/>
    </source>
</evidence>
<dbReference type="InterPro" id="IPR014717">
    <property type="entry name" value="Transl_elong_EF1B/ribsomal_bS6"/>
</dbReference>
<evidence type="ECO:0000256" key="1">
    <source>
        <dbReference type="SAM" id="Phobius"/>
    </source>
</evidence>
<evidence type="ECO:0000313" key="3">
    <source>
        <dbReference type="Proteomes" id="UP000231267"/>
    </source>
</evidence>
<dbReference type="Proteomes" id="UP000231267">
    <property type="component" value="Unassembled WGS sequence"/>
</dbReference>
<keyword evidence="1" id="KW-1133">Transmembrane helix</keyword>
<sequence>MAFTSLSKREKNIFIALIIIISVSAFYAVVLEPAVKKWSGMDSQIALRQVKLKKYLGAVRDLKEYSAEYKKYIAAIKKSGSDEEYMAFVSSQIEETARNSGVYIRALKPSAVKSDKLCKKFIVETELDSPVKDLAGFLYQLQSPERMLKVDSMSLIATSGGSDSVKARVFISTVLFKD</sequence>
<comment type="caution">
    <text evidence="2">The sequence shown here is derived from an EMBL/GenBank/DDBJ whole genome shotgun (WGS) entry which is preliminary data.</text>
</comment>